<proteinExistence type="predicted"/>
<feature type="compositionally biased region" description="Basic and acidic residues" evidence="1">
    <location>
        <begin position="280"/>
        <end position="291"/>
    </location>
</feature>
<evidence type="ECO:0000313" key="2">
    <source>
        <dbReference type="EMBL" id="RPB06594.1"/>
    </source>
</evidence>
<evidence type="ECO:0000256" key="1">
    <source>
        <dbReference type="SAM" id="MobiDB-lite"/>
    </source>
</evidence>
<evidence type="ECO:0000313" key="3">
    <source>
        <dbReference type="EMBL" id="RPB07355.1"/>
    </source>
</evidence>
<dbReference type="EMBL" id="ML119186">
    <property type="protein sequence ID" value="RPB07355.1"/>
    <property type="molecule type" value="Genomic_DNA"/>
</dbReference>
<protein>
    <submittedName>
        <fullName evidence="3">Uncharacterized protein</fullName>
    </submittedName>
</protein>
<sequence length="369" mass="42304">MESSKSSQNSLPNDILGISVSQTDVSFPRTVSFPPPVSFHHIGVLQDPTRYNYHDPSDDFPAFASLQPQWSAPTPAPGTSPVHVIVQQQKGVATPKFRNHTPRKFEGKTVTLKSGKWEQEERDLLLEWLGRNLANYEGFKMHVKSTCMKISVEVFQGSRAPEGIRGQWDLMKRKYHKAKERLNSTGEGQRDDKEKWASIKLSGLDKICPHYEQIDDILRRDRAVTPLFVSEAGGDTNLEFVNGEKLNSFLSDKSEGEEIHWSASDTENLHPPAGGKKLPKLKESPLKKGETQGDGVKALKRKRGGAEDPIETIAQKRIDFENTRLEYERERDERTFKLMEEREKNRHEETMARWRLMERKFDLKYKQSD</sequence>
<reference evidence="3 4" key="1">
    <citation type="journal article" date="2018" name="Nat. Ecol. Evol.">
        <title>Pezizomycetes genomes reveal the molecular basis of ectomycorrhizal truffle lifestyle.</title>
        <authorList>
            <person name="Murat C."/>
            <person name="Payen T."/>
            <person name="Noel B."/>
            <person name="Kuo A."/>
            <person name="Morin E."/>
            <person name="Chen J."/>
            <person name="Kohler A."/>
            <person name="Krizsan K."/>
            <person name="Balestrini R."/>
            <person name="Da Silva C."/>
            <person name="Montanini B."/>
            <person name="Hainaut M."/>
            <person name="Levati E."/>
            <person name="Barry K.W."/>
            <person name="Belfiori B."/>
            <person name="Cichocki N."/>
            <person name="Clum A."/>
            <person name="Dockter R.B."/>
            <person name="Fauchery L."/>
            <person name="Guy J."/>
            <person name="Iotti M."/>
            <person name="Le Tacon F."/>
            <person name="Lindquist E.A."/>
            <person name="Lipzen A."/>
            <person name="Malagnac F."/>
            <person name="Mello A."/>
            <person name="Molinier V."/>
            <person name="Miyauchi S."/>
            <person name="Poulain J."/>
            <person name="Riccioni C."/>
            <person name="Rubini A."/>
            <person name="Sitrit Y."/>
            <person name="Splivallo R."/>
            <person name="Traeger S."/>
            <person name="Wang M."/>
            <person name="Zifcakova L."/>
            <person name="Wipf D."/>
            <person name="Zambonelli A."/>
            <person name="Paolocci F."/>
            <person name="Nowrousian M."/>
            <person name="Ottonello S."/>
            <person name="Baldrian P."/>
            <person name="Spatafora J.W."/>
            <person name="Henrissat B."/>
            <person name="Nagy L.G."/>
            <person name="Aury J.M."/>
            <person name="Wincker P."/>
            <person name="Grigoriev I.V."/>
            <person name="Bonfante P."/>
            <person name="Martin F.M."/>
        </authorList>
    </citation>
    <scope>NUCLEOTIDE SEQUENCE [LARGE SCALE GENOMIC DNA]</scope>
    <source>
        <strain evidence="3 4">CCBAS932</strain>
    </source>
</reference>
<keyword evidence="4" id="KW-1185">Reference proteome</keyword>
<accession>A0A3N4KNJ1</accession>
<gene>
    <name evidence="3" type="ORF">P167DRAFT_549840</name>
    <name evidence="2" type="ORF">P167DRAFT_550418</name>
</gene>
<evidence type="ECO:0000313" key="4">
    <source>
        <dbReference type="Proteomes" id="UP000277580"/>
    </source>
</evidence>
<dbReference type="OrthoDB" id="5355874at2759"/>
<dbReference type="Proteomes" id="UP000277580">
    <property type="component" value="Unassembled WGS sequence"/>
</dbReference>
<dbReference type="AlphaFoldDB" id="A0A3N4KNJ1"/>
<dbReference type="EMBL" id="ML119271">
    <property type="protein sequence ID" value="RPB06594.1"/>
    <property type="molecule type" value="Genomic_DNA"/>
</dbReference>
<organism evidence="3 4">
    <name type="scientific">Morchella conica CCBAS932</name>
    <dbReference type="NCBI Taxonomy" id="1392247"/>
    <lineage>
        <taxon>Eukaryota</taxon>
        <taxon>Fungi</taxon>
        <taxon>Dikarya</taxon>
        <taxon>Ascomycota</taxon>
        <taxon>Pezizomycotina</taxon>
        <taxon>Pezizomycetes</taxon>
        <taxon>Pezizales</taxon>
        <taxon>Morchellaceae</taxon>
        <taxon>Morchella</taxon>
    </lineage>
</organism>
<feature type="region of interest" description="Disordered" evidence="1">
    <location>
        <begin position="262"/>
        <end position="305"/>
    </location>
</feature>
<name>A0A3N4KNJ1_9PEZI</name>